<dbReference type="SUPFAM" id="SSF53850">
    <property type="entry name" value="Periplasmic binding protein-like II"/>
    <property type="match status" value="1"/>
</dbReference>
<feature type="domain" description="Solute-binding protein family 3/N-terminal" evidence="2">
    <location>
        <begin position="2"/>
        <end position="202"/>
    </location>
</feature>
<keyword evidence="1" id="KW-0732">Signal</keyword>
<dbReference type="Pfam" id="PF00497">
    <property type="entry name" value="SBP_bac_3"/>
    <property type="match status" value="1"/>
</dbReference>
<comment type="caution">
    <text evidence="3">The sequence shown here is derived from an EMBL/GenBank/DDBJ whole genome shotgun (WGS) entry which is preliminary data.</text>
</comment>
<dbReference type="Proteomes" id="UP000256845">
    <property type="component" value="Unassembled WGS sequence"/>
</dbReference>
<dbReference type="PANTHER" id="PTHR35936">
    <property type="entry name" value="MEMBRANE-BOUND LYTIC MUREIN TRANSGLYCOSYLASE F"/>
    <property type="match status" value="1"/>
</dbReference>
<organism evidence="3 4">
    <name type="scientific">Aestuariispira insulae</name>
    <dbReference type="NCBI Taxonomy" id="1461337"/>
    <lineage>
        <taxon>Bacteria</taxon>
        <taxon>Pseudomonadati</taxon>
        <taxon>Pseudomonadota</taxon>
        <taxon>Alphaproteobacteria</taxon>
        <taxon>Rhodospirillales</taxon>
        <taxon>Kiloniellaceae</taxon>
        <taxon>Aestuariispira</taxon>
    </lineage>
</organism>
<proteinExistence type="predicted"/>
<reference evidence="3 4" key="1">
    <citation type="submission" date="2018-07" db="EMBL/GenBank/DDBJ databases">
        <title>Genomic Encyclopedia of Type Strains, Phase III (KMG-III): the genomes of soil and plant-associated and newly described type strains.</title>
        <authorList>
            <person name="Whitman W."/>
        </authorList>
    </citation>
    <scope>NUCLEOTIDE SEQUENCE [LARGE SCALE GENOMIC DNA]</scope>
    <source>
        <strain evidence="3 4">CECT 8488</strain>
    </source>
</reference>
<dbReference type="InterPro" id="IPR001638">
    <property type="entry name" value="Solute-binding_3/MltF_N"/>
</dbReference>
<evidence type="ECO:0000259" key="2">
    <source>
        <dbReference type="Pfam" id="PF00497"/>
    </source>
</evidence>
<dbReference type="PANTHER" id="PTHR35936:SF19">
    <property type="entry name" value="AMINO-ACID-BINDING PROTEIN YXEM-RELATED"/>
    <property type="match status" value="1"/>
</dbReference>
<accession>A0A3D9HSV1</accession>
<evidence type="ECO:0000256" key="1">
    <source>
        <dbReference type="ARBA" id="ARBA00022729"/>
    </source>
</evidence>
<keyword evidence="4" id="KW-1185">Reference proteome</keyword>
<dbReference type="Gene3D" id="3.40.190.10">
    <property type="entry name" value="Periplasmic binding protein-like II"/>
    <property type="match status" value="2"/>
</dbReference>
<protein>
    <submittedName>
        <fullName evidence="3">Polar amino acid transport system substrate-binding protein</fullName>
    </submittedName>
</protein>
<evidence type="ECO:0000313" key="4">
    <source>
        <dbReference type="Proteomes" id="UP000256845"/>
    </source>
</evidence>
<dbReference type="AlphaFoldDB" id="A0A3D9HSV1"/>
<evidence type="ECO:0000313" key="3">
    <source>
        <dbReference type="EMBL" id="RED52529.1"/>
    </source>
</evidence>
<name>A0A3D9HSV1_9PROT</name>
<gene>
    <name evidence="3" type="ORF">DFP90_102551</name>
</gene>
<sequence>MGLDIELVTAVLNRIGCRFSFVPLPWKRALVELELGRVDIVPTASYREERTVFSLYSNPYRYETVGLVVRNGEANLYPVERLEDFLKLRVRIGILRGAWRGDAFEAFEADDRAGHILMNLNTTQQAIQMLLRNRIDFYVEMPAIVLSEAAEMGQEAGLEEHPFVIHKDPVHFIFSKKTVRPELVRRFNAALSIQLQRKEYKAAFGSAALNEKPAM</sequence>
<dbReference type="EMBL" id="QRDW01000002">
    <property type="protein sequence ID" value="RED52529.1"/>
    <property type="molecule type" value="Genomic_DNA"/>
</dbReference>